<proteinExistence type="predicted"/>
<name>A0A495IUN4_9SPHI</name>
<dbReference type="EMBL" id="RBKU01000001">
    <property type="protein sequence ID" value="RKR80183.1"/>
    <property type="molecule type" value="Genomic_DNA"/>
</dbReference>
<organism evidence="3 4">
    <name type="scientific">Mucilaginibacter gracilis</name>
    <dbReference type="NCBI Taxonomy" id="423350"/>
    <lineage>
        <taxon>Bacteria</taxon>
        <taxon>Pseudomonadati</taxon>
        <taxon>Bacteroidota</taxon>
        <taxon>Sphingobacteriia</taxon>
        <taxon>Sphingobacteriales</taxon>
        <taxon>Sphingobacteriaceae</taxon>
        <taxon>Mucilaginibacter</taxon>
    </lineage>
</organism>
<dbReference type="SUPFAM" id="SSF49464">
    <property type="entry name" value="Carboxypeptidase regulatory domain-like"/>
    <property type="match status" value="1"/>
</dbReference>
<comment type="caution">
    <text evidence="3">The sequence shown here is derived from an EMBL/GenBank/DDBJ whole genome shotgun (WGS) entry which is preliminary data.</text>
</comment>
<keyword evidence="1" id="KW-0732">Signal</keyword>
<keyword evidence="3" id="KW-0675">Receptor</keyword>
<protein>
    <submittedName>
        <fullName evidence="3">Outer membrane receptor protein involved in Fe transport</fullName>
    </submittedName>
</protein>
<dbReference type="InterPro" id="IPR037066">
    <property type="entry name" value="Plug_dom_sf"/>
</dbReference>
<sequence length="819" mass="91718">MLIPKRFSLKFILMAVCMLLLVLSGNAQSLNKGTLTGKVVDETNLPLPFVSLFLKNCSDSTFYKTGISGNDGTFSFGTINKGCYVLQIKMLGFKSYATPAIAFENNTKIDLGVIKLLPATKMLNAVTIKAQTQFIERRADKIVVNLDNGLTAGQSIMEVMDKLPGVTVNPDDQISLNGQGVQIYIDGKATPLSSSALSSLLKGMSSTNIQKIELIAHPSARYDAAGAGGIINIVRKRNHKEGLNGNVYGGAGQGRFGKQNGGLNLNYKNTGYNLFFNADYSHNKYYVDNNLVSDFFDGNHVFTNQNVSAINSIRSNATYTPTLGLDLYLSKKTTLSFSATNGLQVFDRNALSSTNLYTANQAINGSNSFSNLVKTNTNNFSSGMHLLHQLDTLGKEYTIDMDYFIYTNNSNQHNQNTNYDTLGTFTDAQKTLFNQDRRFDVYSAKADYQYPLKNNAHLEFGFKSSYVVSNNSNMLYNIVADVNTPNLAQNDYFKYSENINALYFTYNKEHKRFSYQLGLRGEGTLGTGQQQQTGQTFDKKYIQLFPSAYFDFKLNANESLNLTLNKRIDRPTYENLNPLLRIINSTTYLQGNPQLQPAILYNASVTNAFKNAFFATINYSISLHDFTFFTSPYNGDKTITTTRPDNNRYTQYASFILAYNRQITPWWFTSTNVNLNEQWFKTTDNDVGVYNKQLLTANFDTYNSFALNKKLSFLLLLKYRGKAQDRNVVNDPYFVATTGLRQALFGSRGWLALNVTDILHTYKIAYVQNSVSVNQYWANANETTAVRLSLSYSFGGKIKKTTSSNGAVDEKQRTSTKEN</sequence>
<dbReference type="PANTHER" id="PTHR40980">
    <property type="entry name" value="PLUG DOMAIN-CONTAINING PROTEIN"/>
    <property type="match status" value="1"/>
</dbReference>
<dbReference type="RefSeq" id="WP_121195874.1">
    <property type="nucleotide sequence ID" value="NZ_RBKU01000001.1"/>
</dbReference>
<dbReference type="Gene3D" id="2.170.130.10">
    <property type="entry name" value="TonB-dependent receptor, plug domain"/>
    <property type="match status" value="1"/>
</dbReference>
<dbReference type="InterPro" id="IPR041700">
    <property type="entry name" value="OMP_b-brl_3"/>
</dbReference>
<evidence type="ECO:0000313" key="4">
    <source>
        <dbReference type="Proteomes" id="UP000268007"/>
    </source>
</evidence>
<evidence type="ECO:0000259" key="2">
    <source>
        <dbReference type="Pfam" id="PF14905"/>
    </source>
</evidence>
<evidence type="ECO:0000313" key="3">
    <source>
        <dbReference type="EMBL" id="RKR80183.1"/>
    </source>
</evidence>
<dbReference type="Pfam" id="PF14905">
    <property type="entry name" value="OMP_b-brl_3"/>
    <property type="match status" value="1"/>
</dbReference>
<gene>
    <name evidence="3" type="ORF">BDD43_0279</name>
</gene>
<dbReference type="PANTHER" id="PTHR40980:SF4">
    <property type="entry name" value="TONB-DEPENDENT RECEPTOR-LIKE BETA-BARREL DOMAIN-CONTAINING PROTEIN"/>
    <property type="match status" value="1"/>
</dbReference>
<dbReference type="InterPro" id="IPR008969">
    <property type="entry name" value="CarboxyPept-like_regulatory"/>
</dbReference>
<dbReference type="Proteomes" id="UP000268007">
    <property type="component" value="Unassembled WGS sequence"/>
</dbReference>
<evidence type="ECO:0000256" key="1">
    <source>
        <dbReference type="SAM" id="SignalP"/>
    </source>
</evidence>
<dbReference type="OrthoDB" id="724695at2"/>
<feature type="signal peptide" evidence="1">
    <location>
        <begin position="1"/>
        <end position="29"/>
    </location>
</feature>
<dbReference type="SUPFAM" id="SSF56935">
    <property type="entry name" value="Porins"/>
    <property type="match status" value="1"/>
</dbReference>
<feature type="domain" description="Outer membrane protein beta-barrel" evidence="2">
    <location>
        <begin position="388"/>
        <end position="792"/>
    </location>
</feature>
<dbReference type="Pfam" id="PF13715">
    <property type="entry name" value="CarbopepD_reg_2"/>
    <property type="match status" value="1"/>
</dbReference>
<feature type="chain" id="PRO_5019744483" evidence="1">
    <location>
        <begin position="30"/>
        <end position="819"/>
    </location>
</feature>
<dbReference type="AlphaFoldDB" id="A0A495IUN4"/>
<accession>A0A495IUN4</accession>
<reference evidence="3 4" key="1">
    <citation type="submission" date="2018-10" db="EMBL/GenBank/DDBJ databases">
        <title>Genomic Encyclopedia of Archaeal and Bacterial Type Strains, Phase II (KMG-II): from individual species to whole genera.</title>
        <authorList>
            <person name="Goeker M."/>
        </authorList>
    </citation>
    <scope>NUCLEOTIDE SEQUENCE [LARGE SCALE GENOMIC DNA]</scope>
    <source>
        <strain evidence="3 4">DSM 18602</strain>
    </source>
</reference>
<keyword evidence="4" id="KW-1185">Reference proteome</keyword>